<dbReference type="GO" id="GO:0005840">
    <property type="term" value="C:ribosome"/>
    <property type="evidence" value="ECO:0007669"/>
    <property type="project" value="UniProtKB-KW"/>
</dbReference>
<feature type="domain" description="Ribosomal protein eL8/eL30/eS12/Gadd45" evidence="1">
    <location>
        <begin position="6"/>
        <end position="52"/>
    </location>
</feature>
<accession>W7CW17</accession>
<keyword evidence="2" id="KW-0687">Ribonucleoprotein</keyword>
<protein>
    <submittedName>
        <fullName evidence="2">50S ribosomal protein L7/L12</fullName>
    </submittedName>
</protein>
<organism evidence="2 3">
    <name type="scientific">Brochothrix campestris FSL F6-1037</name>
    <dbReference type="NCBI Taxonomy" id="1265861"/>
    <lineage>
        <taxon>Bacteria</taxon>
        <taxon>Bacillati</taxon>
        <taxon>Bacillota</taxon>
        <taxon>Bacilli</taxon>
        <taxon>Bacillales</taxon>
        <taxon>Listeriaceae</taxon>
        <taxon>Brochothrix</taxon>
    </lineage>
</organism>
<dbReference type="InterPro" id="IPR029064">
    <property type="entry name" value="Ribosomal_eL30-like_sf"/>
</dbReference>
<dbReference type="Gene3D" id="3.30.1330.30">
    <property type="match status" value="1"/>
</dbReference>
<evidence type="ECO:0000259" key="1">
    <source>
        <dbReference type="Pfam" id="PF01248"/>
    </source>
</evidence>
<name>W7CW17_9LIST</name>
<keyword evidence="2" id="KW-0689">Ribosomal protein</keyword>
<evidence type="ECO:0000313" key="2">
    <source>
        <dbReference type="EMBL" id="EUJ41122.1"/>
    </source>
</evidence>
<dbReference type="EMBL" id="AODH01000013">
    <property type="protein sequence ID" value="EUJ41122.1"/>
    <property type="molecule type" value="Genomic_DNA"/>
</dbReference>
<comment type="caution">
    <text evidence="2">The sequence shown here is derived from an EMBL/GenBank/DDBJ whole genome shotgun (WGS) entry which is preliminary data.</text>
</comment>
<keyword evidence="3" id="KW-1185">Reference proteome</keyword>
<evidence type="ECO:0000313" key="3">
    <source>
        <dbReference type="Proteomes" id="UP000019243"/>
    </source>
</evidence>
<dbReference type="Pfam" id="PF01248">
    <property type="entry name" value="Ribosomal_L7Ae"/>
    <property type="match status" value="1"/>
</dbReference>
<proteinExistence type="predicted"/>
<sequence>MQTSDNVLSTLGMAMRAGMITAGEEFVIADARKSKAKLVIIATDASERTQKKIDRQMYFL</sequence>
<dbReference type="Proteomes" id="UP000019243">
    <property type="component" value="Unassembled WGS sequence"/>
</dbReference>
<gene>
    <name evidence="2" type="ORF">BCAMP_03870</name>
</gene>
<dbReference type="STRING" id="1265861.BCAMP_03870"/>
<reference evidence="2 3" key="1">
    <citation type="submission" date="2012-12" db="EMBL/GenBank/DDBJ databases">
        <title>Novel taxa of Listeriaceae from agricultural environments in the United States.</title>
        <authorList>
            <person name="den Bakker H.C."/>
            <person name="Allred A."/>
            <person name="Warchocki S."/>
            <person name="Wright E.M."/>
            <person name="Burrell A."/>
            <person name="Nightingale K.K."/>
            <person name="Kephart D."/>
            <person name="Wiedmann M."/>
        </authorList>
    </citation>
    <scope>NUCLEOTIDE SEQUENCE [LARGE SCALE GENOMIC DNA]</scope>
    <source>
        <strain evidence="2 3">FSL F6-1037</strain>
    </source>
</reference>
<dbReference type="InterPro" id="IPR004038">
    <property type="entry name" value="Ribosomal_eL8/eL30/eS12/Gad45"/>
</dbReference>
<dbReference type="SUPFAM" id="SSF55315">
    <property type="entry name" value="L30e-like"/>
    <property type="match status" value="1"/>
</dbReference>
<dbReference type="AlphaFoldDB" id="W7CW17"/>
<dbReference type="RefSeq" id="WP_332248498.1">
    <property type="nucleotide sequence ID" value="NZ_AODH01000013.1"/>
</dbReference>